<dbReference type="Pfam" id="PF11337">
    <property type="entry name" value="DUF3139"/>
    <property type="match status" value="1"/>
</dbReference>
<name>A0A0M0LDY6_9BACL</name>
<proteinExistence type="predicted"/>
<dbReference type="Proteomes" id="UP000036867">
    <property type="component" value="Unassembled WGS sequence"/>
</dbReference>
<sequence>MRKIKKIIAIILLVLILVSALKIQNIRTTYEERVRSYLLNEQGYEKTEIKSIKTKYNFKMPPFYTIVIFEDEPFVKYSYFAHNKGRVKQFEYTLTEEAKKRGIDESKLKYYVPYE</sequence>
<dbReference type="InterPro" id="IPR021486">
    <property type="entry name" value="DUF3139"/>
</dbReference>
<accession>A0A0M0LDY6</accession>
<evidence type="ECO:0000313" key="2">
    <source>
        <dbReference type="Proteomes" id="UP000036867"/>
    </source>
</evidence>
<dbReference type="RefSeq" id="WP_245639510.1">
    <property type="nucleotide sequence ID" value="NZ_LILB01000005.1"/>
</dbReference>
<evidence type="ECO:0000313" key="1">
    <source>
        <dbReference type="EMBL" id="KOO49112.1"/>
    </source>
</evidence>
<gene>
    <name evidence="1" type="ORF">AMD00_12010</name>
</gene>
<evidence type="ECO:0008006" key="3">
    <source>
        <dbReference type="Google" id="ProtNLM"/>
    </source>
</evidence>
<dbReference type="EMBL" id="LILB01000005">
    <property type="protein sequence ID" value="KOO49112.1"/>
    <property type="molecule type" value="Genomic_DNA"/>
</dbReference>
<organism evidence="1 2">
    <name type="scientific">Viridibacillus arvi</name>
    <dbReference type="NCBI Taxonomy" id="263475"/>
    <lineage>
        <taxon>Bacteria</taxon>
        <taxon>Bacillati</taxon>
        <taxon>Bacillota</taxon>
        <taxon>Bacilli</taxon>
        <taxon>Bacillales</taxon>
        <taxon>Caryophanaceae</taxon>
        <taxon>Viridibacillus</taxon>
    </lineage>
</organism>
<protein>
    <recommendedName>
        <fullName evidence="3">DUF3139 domain-containing protein</fullName>
    </recommendedName>
</protein>
<reference evidence="2" key="1">
    <citation type="submission" date="2015-08" db="EMBL/GenBank/DDBJ databases">
        <title>Fjat-10028 dsm 16317.</title>
        <authorList>
            <person name="Liu B."/>
            <person name="Wang J."/>
            <person name="Zhu Y."/>
            <person name="Liu G."/>
            <person name="Chen Q."/>
            <person name="Chen Z."/>
            <person name="Lan J."/>
            <person name="Che J."/>
            <person name="Ge C."/>
            <person name="Shi H."/>
            <person name="Pan Z."/>
            <person name="Liu X."/>
        </authorList>
    </citation>
    <scope>NUCLEOTIDE SEQUENCE [LARGE SCALE GENOMIC DNA]</scope>
    <source>
        <strain evidence="2">DSM 16317</strain>
    </source>
</reference>
<comment type="caution">
    <text evidence="1">The sequence shown here is derived from an EMBL/GenBank/DDBJ whole genome shotgun (WGS) entry which is preliminary data.</text>
</comment>
<dbReference type="AlphaFoldDB" id="A0A0M0LDY6"/>
<keyword evidence="2" id="KW-1185">Reference proteome</keyword>
<dbReference type="GeneID" id="301136820"/>